<dbReference type="Gene3D" id="3.60.21.10">
    <property type="match status" value="1"/>
</dbReference>
<dbReference type="CDD" id="cd00839">
    <property type="entry name" value="MPP_PAPs"/>
    <property type="match status" value="1"/>
</dbReference>
<dbReference type="GO" id="GO:0003993">
    <property type="term" value="F:acid phosphatase activity"/>
    <property type="evidence" value="ECO:0007669"/>
    <property type="project" value="InterPro"/>
</dbReference>
<evidence type="ECO:0000313" key="6">
    <source>
        <dbReference type="EMBL" id="OMJ94509.1"/>
    </source>
</evidence>
<gene>
    <name evidence="6" type="ORF">SteCoe_2282</name>
</gene>
<protein>
    <recommendedName>
        <fullName evidence="8">Purple acid phosphatase</fullName>
    </recommendedName>
</protein>
<dbReference type="Pfam" id="PF14008">
    <property type="entry name" value="Metallophos_C"/>
    <property type="match status" value="1"/>
</dbReference>
<dbReference type="AlphaFoldDB" id="A0A1R2CZS2"/>
<dbReference type="Proteomes" id="UP000187209">
    <property type="component" value="Unassembled WGS sequence"/>
</dbReference>
<dbReference type="Pfam" id="PF16656">
    <property type="entry name" value="Pur_ac_phosph_N"/>
    <property type="match status" value="1"/>
</dbReference>
<dbReference type="OrthoDB" id="45007at2759"/>
<keyword evidence="2" id="KW-0732">Signal</keyword>
<keyword evidence="7" id="KW-1185">Reference proteome</keyword>
<dbReference type="InterPro" id="IPR004843">
    <property type="entry name" value="Calcineurin-like_PHP"/>
</dbReference>
<sequence>MKIVAIVLLLTSLALSSDSPVQIHTSIGQLPGLITFTWSTRNTTPTTYVRIASGSSWNYYQGTTRSFKDSSNIWVIHSATAQLTPGSNLQYQVGCQVNGFSSTLNFIVPSDQASINLLVFGDLSTADDGADTWTDMNDNAKDFLIQGMIHVGDIAYDLSSKSSTVGDNYMATVQPLAHYFPYMVCAGNHETSDNYYNYLQRFDMPNTKFYYTFTIGYIRFLAIHTEAFISETDMLPSMMAYIKTVLNRSDSDKASYPWLIVFGHRPMYCSSIAKADACGPEANTIKQYLEALFKQYNVDIYINGHVHNYQRTAPVYQGIATSSSTNYYINAKSTLYVTTGGSGSDGSNSKIDWTDAPNWLIAGEEDFSFSVLKAYNKTHLYWEQLKTKNNHITDAFWLVK</sequence>
<evidence type="ECO:0000259" key="4">
    <source>
        <dbReference type="Pfam" id="PF14008"/>
    </source>
</evidence>
<dbReference type="InterPro" id="IPR041792">
    <property type="entry name" value="MPP_PAP"/>
</dbReference>
<feature type="domain" description="Purple acid phosphatase N-terminal" evidence="5">
    <location>
        <begin position="20"/>
        <end position="106"/>
    </location>
</feature>
<evidence type="ECO:0000256" key="2">
    <source>
        <dbReference type="SAM" id="SignalP"/>
    </source>
</evidence>
<accession>A0A1R2CZS2</accession>
<feature type="domain" description="Calcineurin-like phosphoesterase" evidence="3">
    <location>
        <begin position="117"/>
        <end position="309"/>
    </location>
</feature>
<dbReference type="InterPro" id="IPR015914">
    <property type="entry name" value="PAPs_N"/>
</dbReference>
<name>A0A1R2CZS2_9CILI</name>
<dbReference type="EMBL" id="MPUH01000025">
    <property type="protein sequence ID" value="OMJ94509.1"/>
    <property type="molecule type" value="Genomic_DNA"/>
</dbReference>
<dbReference type="Pfam" id="PF00149">
    <property type="entry name" value="Metallophos"/>
    <property type="match status" value="1"/>
</dbReference>
<evidence type="ECO:0008006" key="8">
    <source>
        <dbReference type="Google" id="ProtNLM"/>
    </source>
</evidence>
<evidence type="ECO:0000259" key="5">
    <source>
        <dbReference type="Pfam" id="PF16656"/>
    </source>
</evidence>
<feature type="chain" id="PRO_5013340117" description="Purple acid phosphatase" evidence="2">
    <location>
        <begin position="17"/>
        <end position="400"/>
    </location>
</feature>
<reference evidence="6 7" key="1">
    <citation type="submission" date="2016-11" db="EMBL/GenBank/DDBJ databases">
        <title>The macronuclear genome of Stentor coeruleus: a giant cell with tiny introns.</title>
        <authorList>
            <person name="Slabodnick M."/>
            <person name="Ruby J.G."/>
            <person name="Reiff S.B."/>
            <person name="Swart E.C."/>
            <person name="Gosai S."/>
            <person name="Prabakaran S."/>
            <person name="Witkowska E."/>
            <person name="Larue G.E."/>
            <person name="Fisher S."/>
            <person name="Freeman R.M."/>
            <person name="Gunawardena J."/>
            <person name="Chu W."/>
            <person name="Stover N.A."/>
            <person name="Gregory B.D."/>
            <person name="Nowacki M."/>
            <person name="Derisi J."/>
            <person name="Roy S.W."/>
            <person name="Marshall W.F."/>
            <person name="Sood P."/>
        </authorList>
    </citation>
    <scope>NUCLEOTIDE SEQUENCE [LARGE SCALE GENOMIC DNA]</scope>
    <source>
        <strain evidence="6">WM001</strain>
    </source>
</reference>
<feature type="signal peptide" evidence="2">
    <location>
        <begin position="1"/>
        <end position="16"/>
    </location>
</feature>
<dbReference type="InterPro" id="IPR029052">
    <property type="entry name" value="Metallo-depent_PP-like"/>
</dbReference>
<comment type="caution">
    <text evidence="6">The sequence shown here is derived from an EMBL/GenBank/DDBJ whole genome shotgun (WGS) entry which is preliminary data.</text>
</comment>
<feature type="domain" description="Purple acid phosphatase C-terminal" evidence="4">
    <location>
        <begin position="334"/>
        <end position="394"/>
    </location>
</feature>
<dbReference type="GO" id="GO:0046872">
    <property type="term" value="F:metal ion binding"/>
    <property type="evidence" value="ECO:0007669"/>
    <property type="project" value="InterPro"/>
</dbReference>
<evidence type="ECO:0000313" key="7">
    <source>
        <dbReference type="Proteomes" id="UP000187209"/>
    </source>
</evidence>
<keyword evidence="1" id="KW-0325">Glycoprotein</keyword>
<dbReference type="InterPro" id="IPR025733">
    <property type="entry name" value="PAPs_C"/>
</dbReference>
<dbReference type="SUPFAM" id="SSF56300">
    <property type="entry name" value="Metallo-dependent phosphatases"/>
    <property type="match status" value="1"/>
</dbReference>
<evidence type="ECO:0000259" key="3">
    <source>
        <dbReference type="Pfam" id="PF00149"/>
    </source>
</evidence>
<evidence type="ECO:0000256" key="1">
    <source>
        <dbReference type="ARBA" id="ARBA00023180"/>
    </source>
</evidence>
<organism evidence="6 7">
    <name type="scientific">Stentor coeruleus</name>
    <dbReference type="NCBI Taxonomy" id="5963"/>
    <lineage>
        <taxon>Eukaryota</taxon>
        <taxon>Sar</taxon>
        <taxon>Alveolata</taxon>
        <taxon>Ciliophora</taxon>
        <taxon>Postciliodesmatophora</taxon>
        <taxon>Heterotrichea</taxon>
        <taxon>Heterotrichida</taxon>
        <taxon>Stentoridae</taxon>
        <taxon>Stentor</taxon>
    </lineage>
</organism>
<dbReference type="PANTHER" id="PTHR45867">
    <property type="entry name" value="PURPLE ACID PHOSPHATASE"/>
    <property type="match status" value="1"/>
</dbReference>
<proteinExistence type="predicted"/>